<sequence>MEATMIINILAFYLLVALGAYLYIAGGDYAMYKLKGKLDNKFPITSIETHKCIAFFSLIWFALVLFFIRDRMLDMVNYFTGNKK</sequence>
<evidence type="ECO:0000313" key="2">
    <source>
        <dbReference type="EMBL" id="AGB06859.1"/>
    </source>
</evidence>
<feature type="transmembrane region" description="Helical" evidence="1">
    <location>
        <begin position="6"/>
        <end position="31"/>
    </location>
</feature>
<evidence type="ECO:0000313" key="3">
    <source>
        <dbReference type="Proteomes" id="UP000018884"/>
    </source>
</evidence>
<dbReference type="RefSeq" id="YP_009006146.1">
    <property type="nucleotide sequence ID" value="NC_023568.1"/>
</dbReference>
<organism evidence="2 3">
    <name type="scientific">Vibrio phage VH7D</name>
    <dbReference type="NCBI Taxonomy" id="1262539"/>
    <lineage>
        <taxon>Viruses</taxon>
        <taxon>Duplodnaviria</taxon>
        <taxon>Heunggongvirae</taxon>
        <taxon>Uroviricota</taxon>
        <taxon>Caudoviricetes</taxon>
        <taxon>Pantevenvirales</taxon>
        <taxon>Straboviridae</taxon>
        <taxon>Schizotequatrovirus</taxon>
        <taxon>Schizotequatrovirus vh7d</taxon>
    </lineage>
</organism>
<protein>
    <submittedName>
        <fullName evidence="2">Uncharacterized protein</fullName>
    </submittedName>
</protein>
<feature type="transmembrane region" description="Helical" evidence="1">
    <location>
        <begin position="52"/>
        <end position="68"/>
    </location>
</feature>
<dbReference type="Proteomes" id="UP000018884">
    <property type="component" value="Segment"/>
</dbReference>
<keyword evidence="3" id="KW-1185">Reference proteome</keyword>
<dbReference type="GeneID" id="18499778"/>
<accession>V9LYS9</accession>
<reference evidence="2 3" key="1">
    <citation type="submission" date="2012-11" db="EMBL/GenBank/DDBJ databases">
        <title>Comeplete Genome Sequence Of a Novel Gaint Bacteriophage VH7D that Infects Vibrio harveyi.</title>
        <authorList>
            <person name="Luo Z."/>
            <person name="Yu Y."/>
        </authorList>
    </citation>
    <scope>NUCLEOTIDE SEQUENCE [LARGE SCALE GENOMIC DNA]</scope>
</reference>
<dbReference type="EMBL" id="KC131129">
    <property type="protein sequence ID" value="AGB06859.1"/>
    <property type="molecule type" value="Genomic_DNA"/>
</dbReference>
<keyword evidence="1" id="KW-1133">Transmembrane helix</keyword>
<evidence type="ECO:0000256" key="1">
    <source>
        <dbReference type="SAM" id="Phobius"/>
    </source>
</evidence>
<name>V9LYS9_9CAUD</name>
<dbReference type="KEGG" id="vg:18499778"/>
<proteinExistence type="predicted"/>
<keyword evidence="1" id="KW-0472">Membrane</keyword>
<keyword evidence="1" id="KW-0812">Transmembrane</keyword>